<dbReference type="SUPFAM" id="SSF57756">
    <property type="entry name" value="Retrovirus zinc finger-like domains"/>
    <property type="match status" value="1"/>
</dbReference>
<feature type="compositionally biased region" description="Low complexity" evidence="8">
    <location>
        <begin position="575"/>
        <end position="585"/>
    </location>
</feature>
<feature type="compositionally biased region" description="Low complexity" evidence="8">
    <location>
        <begin position="526"/>
        <end position="558"/>
    </location>
</feature>
<dbReference type="GO" id="GO:0003723">
    <property type="term" value="F:RNA binding"/>
    <property type="evidence" value="ECO:0007669"/>
    <property type="project" value="TreeGrafter"/>
</dbReference>
<proteinExistence type="inferred from homology"/>
<dbReference type="Pfam" id="PF00098">
    <property type="entry name" value="zf-CCHC"/>
    <property type="match status" value="1"/>
</dbReference>
<feature type="compositionally biased region" description="Basic and acidic residues" evidence="8">
    <location>
        <begin position="497"/>
        <end position="513"/>
    </location>
</feature>
<evidence type="ECO:0000259" key="9">
    <source>
        <dbReference type="PROSITE" id="PS50158"/>
    </source>
</evidence>
<evidence type="ECO:0000256" key="3">
    <source>
        <dbReference type="ARBA" id="ARBA00022723"/>
    </source>
</evidence>
<dbReference type="PANTHER" id="PTHR13316:SF0">
    <property type="entry name" value="ZINC FINGER CCHC DOMAIN-CONTAINING PROTEIN 8"/>
    <property type="match status" value="1"/>
</dbReference>
<protein>
    <submittedName>
        <fullName evidence="10">Zinc finger CCHC domain-containing protein 8</fullName>
    </submittedName>
</protein>
<dbReference type="GO" id="GO:0008270">
    <property type="term" value="F:zinc ion binding"/>
    <property type="evidence" value="ECO:0007669"/>
    <property type="project" value="UniProtKB-KW"/>
</dbReference>
<sequence length="633" mass="71052">MDSEDLIQLPDSGKSGIESESYELSFVDCVYGATASLPNSEADNDQMNENFMQNGDDVGEKTKEADKVQMNKNFTQNRGDVGEETKDRELIFSTAAVQVSVQLAEKNGIQEKVHSINSMVHIENSGEAVEDQSPLADLKKEENSMVHIENGGEAVEDQSPLADLKKEESSISIRDKDINSVTGVKRPREAIDEQPPSIHVLYNSLPRDSKQKLDKLLQQWSEWHARHYPSSIESAEDLESGETTYFPALHVGVDKSSSVSFWVDNQTRGTQSKDVVMLDHDSVPLYDRGYTMGLIPSDGSGNAERGLEIFNASRCFNCGSYNHSLKDCPKPRDNAAVSNARKELKSKRNQTAGSRNPTRYYQSSPGGKYDGLRPGTLDVETRKLLGLGELDPPPWLNRMREIGYPPGYLDPEDKDQPSGITIFAEAEEESKDDAEDGEILDTDYQELPKKKSVEFPGINGPIPGNADEKHWTAVQQSHDMSRERSNRRFNHSSESSGKYHQEQRWGRDLRDDGPPGVDPTTNPSLSSYPPRYSAYDSAYSSYSPRGNISRPRSPSFDRSQSDRSRRSPLIHESSKYSSHSTSAESPTYRMSLQQKHSSASLDDEDNGRWNDYTPETSSHRKDKRDQHHHHSRR</sequence>
<evidence type="ECO:0000256" key="2">
    <source>
        <dbReference type="ARBA" id="ARBA00007497"/>
    </source>
</evidence>
<keyword evidence="5" id="KW-0862">Zinc</keyword>
<keyword evidence="6" id="KW-0539">Nucleus</keyword>
<evidence type="ECO:0000256" key="4">
    <source>
        <dbReference type="ARBA" id="ARBA00022771"/>
    </source>
</evidence>
<dbReference type="SMART" id="SM00343">
    <property type="entry name" value="ZnF_C2HC"/>
    <property type="match status" value="1"/>
</dbReference>
<dbReference type="EMBL" id="JAUIZM010000009">
    <property type="protein sequence ID" value="KAK1363065.1"/>
    <property type="molecule type" value="Genomic_DNA"/>
</dbReference>
<feature type="compositionally biased region" description="Polar residues" evidence="8">
    <location>
        <begin position="588"/>
        <end position="600"/>
    </location>
</feature>
<comment type="subcellular location">
    <subcellularLocation>
        <location evidence="1">Nucleus</location>
        <location evidence="1">Nucleoplasm</location>
    </subcellularLocation>
</comment>
<organism evidence="10 11">
    <name type="scientific">Heracleum sosnowskyi</name>
    <dbReference type="NCBI Taxonomy" id="360622"/>
    <lineage>
        <taxon>Eukaryota</taxon>
        <taxon>Viridiplantae</taxon>
        <taxon>Streptophyta</taxon>
        <taxon>Embryophyta</taxon>
        <taxon>Tracheophyta</taxon>
        <taxon>Spermatophyta</taxon>
        <taxon>Magnoliopsida</taxon>
        <taxon>eudicotyledons</taxon>
        <taxon>Gunneridae</taxon>
        <taxon>Pentapetalae</taxon>
        <taxon>asterids</taxon>
        <taxon>campanulids</taxon>
        <taxon>Apiales</taxon>
        <taxon>Apiaceae</taxon>
        <taxon>Apioideae</taxon>
        <taxon>apioid superclade</taxon>
        <taxon>Tordylieae</taxon>
        <taxon>Tordyliinae</taxon>
        <taxon>Heracleum</taxon>
    </lineage>
</organism>
<dbReference type="GO" id="GO:0071013">
    <property type="term" value="C:catalytic step 2 spliceosome"/>
    <property type="evidence" value="ECO:0007669"/>
    <property type="project" value="TreeGrafter"/>
</dbReference>
<evidence type="ECO:0000256" key="1">
    <source>
        <dbReference type="ARBA" id="ARBA00004642"/>
    </source>
</evidence>
<feature type="region of interest" description="Disordered" evidence="8">
    <location>
        <begin position="339"/>
        <end position="374"/>
    </location>
</feature>
<evidence type="ECO:0000256" key="6">
    <source>
        <dbReference type="ARBA" id="ARBA00023242"/>
    </source>
</evidence>
<dbReference type="Pfam" id="PF04046">
    <property type="entry name" value="PSP"/>
    <property type="match status" value="1"/>
</dbReference>
<evidence type="ECO:0000256" key="7">
    <source>
        <dbReference type="PROSITE-ProRule" id="PRU00047"/>
    </source>
</evidence>
<dbReference type="InterPro" id="IPR006568">
    <property type="entry name" value="PSP_pro-rich"/>
</dbReference>
<dbReference type="AlphaFoldDB" id="A0AAD8H8T7"/>
<feature type="region of interest" description="Disordered" evidence="8">
    <location>
        <begin position="426"/>
        <end position="633"/>
    </location>
</feature>
<gene>
    <name evidence="10" type="ORF">POM88_038626</name>
</gene>
<evidence type="ECO:0000313" key="10">
    <source>
        <dbReference type="EMBL" id="KAK1363065.1"/>
    </source>
</evidence>
<name>A0AAD8H8T7_9APIA</name>
<keyword evidence="4 7" id="KW-0863">Zinc-finger</keyword>
<keyword evidence="3" id="KW-0479">Metal-binding</keyword>
<evidence type="ECO:0000256" key="5">
    <source>
        <dbReference type="ARBA" id="ARBA00022833"/>
    </source>
</evidence>
<dbReference type="SMART" id="SM00581">
    <property type="entry name" value="PSP"/>
    <property type="match status" value="1"/>
</dbReference>
<comment type="similarity">
    <text evidence="2">Belongs to the ZCCHC8 family.</text>
</comment>
<dbReference type="GO" id="GO:0005654">
    <property type="term" value="C:nucleoplasm"/>
    <property type="evidence" value="ECO:0007669"/>
    <property type="project" value="UniProtKB-SubCell"/>
</dbReference>
<dbReference type="PROSITE" id="PS50158">
    <property type="entry name" value="ZF_CCHC"/>
    <property type="match status" value="1"/>
</dbReference>
<keyword evidence="11" id="KW-1185">Reference proteome</keyword>
<feature type="compositionally biased region" description="Polar residues" evidence="8">
    <location>
        <begin position="349"/>
        <end position="365"/>
    </location>
</feature>
<comment type="caution">
    <text evidence="10">The sequence shown here is derived from an EMBL/GenBank/DDBJ whole genome shotgun (WGS) entry which is preliminary data.</text>
</comment>
<reference evidence="10" key="2">
    <citation type="submission" date="2023-05" db="EMBL/GenBank/DDBJ databases">
        <authorList>
            <person name="Schelkunov M.I."/>
        </authorList>
    </citation>
    <scope>NUCLEOTIDE SEQUENCE</scope>
    <source>
        <strain evidence="10">Hsosn_3</strain>
        <tissue evidence="10">Leaf</tissue>
    </source>
</reference>
<dbReference type="Proteomes" id="UP001237642">
    <property type="component" value="Unassembled WGS sequence"/>
</dbReference>
<dbReference type="InterPro" id="IPR052115">
    <property type="entry name" value="NEXT_complex_subunit_ZCCHC8"/>
</dbReference>
<feature type="compositionally biased region" description="Acidic residues" evidence="8">
    <location>
        <begin position="426"/>
        <end position="444"/>
    </location>
</feature>
<evidence type="ECO:0000256" key="8">
    <source>
        <dbReference type="SAM" id="MobiDB-lite"/>
    </source>
</evidence>
<feature type="domain" description="CCHC-type" evidence="9">
    <location>
        <begin position="314"/>
        <end position="330"/>
    </location>
</feature>
<reference evidence="10" key="1">
    <citation type="submission" date="2023-02" db="EMBL/GenBank/DDBJ databases">
        <title>Genome of toxic invasive species Heracleum sosnowskyi carries increased number of genes despite the absence of recent whole-genome duplications.</title>
        <authorList>
            <person name="Schelkunov M."/>
            <person name="Shtratnikova V."/>
            <person name="Makarenko M."/>
            <person name="Klepikova A."/>
            <person name="Omelchenko D."/>
            <person name="Novikova G."/>
            <person name="Obukhova E."/>
            <person name="Bogdanov V."/>
            <person name="Penin A."/>
            <person name="Logacheva M."/>
        </authorList>
    </citation>
    <scope>NUCLEOTIDE SEQUENCE</scope>
    <source>
        <strain evidence="10">Hsosn_3</strain>
        <tissue evidence="10">Leaf</tissue>
    </source>
</reference>
<evidence type="ECO:0000313" key="11">
    <source>
        <dbReference type="Proteomes" id="UP001237642"/>
    </source>
</evidence>
<accession>A0AAD8H8T7</accession>
<dbReference type="InterPro" id="IPR001878">
    <property type="entry name" value="Znf_CCHC"/>
</dbReference>
<dbReference type="PANTHER" id="PTHR13316">
    <property type="entry name" value="ZINC FINGER, CCHC DOMAIN CONTAINING 8"/>
    <property type="match status" value="1"/>
</dbReference>
<dbReference type="InterPro" id="IPR036875">
    <property type="entry name" value="Znf_CCHC_sf"/>
</dbReference>